<dbReference type="EMBL" id="NNAY01004121">
    <property type="protein sequence ID" value="OXU18341.1"/>
    <property type="molecule type" value="Genomic_DNA"/>
</dbReference>
<evidence type="ECO:0000313" key="3">
    <source>
        <dbReference type="Proteomes" id="UP000215335"/>
    </source>
</evidence>
<gene>
    <name evidence="2" type="ORF">TSAR_001774</name>
</gene>
<dbReference type="Proteomes" id="UP000215335">
    <property type="component" value="Unassembled WGS sequence"/>
</dbReference>
<feature type="compositionally biased region" description="Low complexity" evidence="1">
    <location>
        <begin position="58"/>
        <end position="69"/>
    </location>
</feature>
<accession>A0A232EJ62</accession>
<dbReference type="AlphaFoldDB" id="A0A232EJ62"/>
<name>A0A232EJ62_9HYME</name>
<evidence type="ECO:0000256" key="1">
    <source>
        <dbReference type="SAM" id="MobiDB-lite"/>
    </source>
</evidence>
<proteinExistence type="predicted"/>
<feature type="region of interest" description="Disordered" evidence="1">
    <location>
        <begin position="1"/>
        <end position="69"/>
    </location>
</feature>
<feature type="compositionally biased region" description="Basic and acidic residues" evidence="1">
    <location>
        <begin position="13"/>
        <end position="24"/>
    </location>
</feature>
<protein>
    <submittedName>
        <fullName evidence="2">Uncharacterized protein</fullName>
    </submittedName>
</protein>
<comment type="caution">
    <text evidence="2">The sequence shown here is derived from an EMBL/GenBank/DDBJ whole genome shotgun (WGS) entry which is preliminary data.</text>
</comment>
<organism evidence="2 3">
    <name type="scientific">Trichomalopsis sarcophagae</name>
    <dbReference type="NCBI Taxonomy" id="543379"/>
    <lineage>
        <taxon>Eukaryota</taxon>
        <taxon>Metazoa</taxon>
        <taxon>Ecdysozoa</taxon>
        <taxon>Arthropoda</taxon>
        <taxon>Hexapoda</taxon>
        <taxon>Insecta</taxon>
        <taxon>Pterygota</taxon>
        <taxon>Neoptera</taxon>
        <taxon>Endopterygota</taxon>
        <taxon>Hymenoptera</taxon>
        <taxon>Apocrita</taxon>
        <taxon>Proctotrupomorpha</taxon>
        <taxon>Chalcidoidea</taxon>
        <taxon>Pteromalidae</taxon>
        <taxon>Pteromalinae</taxon>
        <taxon>Trichomalopsis</taxon>
    </lineage>
</organism>
<keyword evidence="3" id="KW-1185">Reference proteome</keyword>
<sequence length="139" mass="15639">MGSTVIPRIESTISHEPRKPRDAPHTIQEFDSSERAANSRINSIIAGRSSRAHKSRARLSANARRSQNSSRFRSPATCLFSRSRCDESRCVRHSYIASISKFDRLSKRENCFRKLIPTTNNNASDGENNTLAVTCDFLP</sequence>
<evidence type="ECO:0000313" key="2">
    <source>
        <dbReference type="EMBL" id="OXU18341.1"/>
    </source>
</evidence>
<reference evidence="2 3" key="1">
    <citation type="journal article" date="2017" name="Curr. Biol.">
        <title>The Evolution of Venom by Co-option of Single-Copy Genes.</title>
        <authorList>
            <person name="Martinson E.O."/>
            <person name="Mrinalini"/>
            <person name="Kelkar Y.D."/>
            <person name="Chang C.H."/>
            <person name="Werren J.H."/>
        </authorList>
    </citation>
    <scope>NUCLEOTIDE SEQUENCE [LARGE SCALE GENOMIC DNA]</scope>
    <source>
        <strain evidence="2 3">Alberta</strain>
        <tissue evidence="2">Whole body</tissue>
    </source>
</reference>